<name>A0A147BFI3_IXORI</name>
<keyword evidence="2" id="KW-0964">Secreted</keyword>
<sequence>MRAIVLVCALIGLFLVGEVKSACERTPNITSCDFYCRKANGEWEHDYLPDGELCNYLSEKDGRCKGGSCYLIESDAPSPVDDVVTEVPNSKKKKSSKTKGTQSKNKKTKKSKQSKDAKTEKKKKSKKVESHKSLISVAGLP</sequence>
<evidence type="ECO:0000313" key="5">
    <source>
        <dbReference type="EMBL" id="JAR89557.1"/>
    </source>
</evidence>
<keyword evidence="4" id="KW-0732">Signal</keyword>
<evidence type="ECO:0000256" key="1">
    <source>
        <dbReference type="ARBA" id="ARBA00004613"/>
    </source>
</evidence>
<organism evidence="5">
    <name type="scientific">Ixodes ricinus</name>
    <name type="common">Common tick</name>
    <name type="synonym">Acarus ricinus</name>
    <dbReference type="NCBI Taxonomy" id="34613"/>
    <lineage>
        <taxon>Eukaryota</taxon>
        <taxon>Metazoa</taxon>
        <taxon>Ecdysozoa</taxon>
        <taxon>Arthropoda</taxon>
        <taxon>Chelicerata</taxon>
        <taxon>Arachnida</taxon>
        <taxon>Acari</taxon>
        <taxon>Parasitiformes</taxon>
        <taxon>Ixodida</taxon>
        <taxon>Ixodoidea</taxon>
        <taxon>Ixodidae</taxon>
        <taxon>Ixodinae</taxon>
        <taxon>Ixodes</taxon>
    </lineage>
</organism>
<evidence type="ECO:0000256" key="2">
    <source>
        <dbReference type="ARBA" id="ARBA00022525"/>
    </source>
</evidence>
<dbReference type="InterPro" id="IPR011694">
    <property type="entry name" value="Ixonnexin-like"/>
</dbReference>
<proteinExistence type="predicted"/>
<feature type="signal peptide" evidence="4">
    <location>
        <begin position="1"/>
        <end position="21"/>
    </location>
</feature>
<comment type="subcellular location">
    <subcellularLocation>
        <location evidence="1">Secreted</location>
    </subcellularLocation>
</comment>
<reference evidence="5" key="1">
    <citation type="journal article" date="2018" name="PLoS Negl. Trop. Dis.">
        <title>Sialome diversity of ticks revealed by RNAseq of single tick salivary glands.</title>
        <authorList>
            <person name="Perner J."/>
            <person name="Kropackova S."/>
            <person name="Kopacek P."/>
            <person name="Ribeiro J.M."/>
        </authorList>
    </citation>
    <scope>NUCLEOTIDE SEQUENCE</scope>
    <source>
        <strain evidence="5">Siblings of single egg batch collected in Ceske Budejovice</strain>
        <tissue evidence="5">Salivary glands</tissue>
    </source>
</reference>
<dbReference type="GO" id="GO:0005576">
    <property type="term" value="C:extracellular region"/>
    <property type="evidence" value="ECO:0007669"/>
    <property type="project" value="UniProtKB-SubCell"/>
</dbReference>
<protein>
    <submittedName>
        <fullName evidence="5">Putative tick salivary peptide group 1</fullName>
    </submittedName>
</protein>
<evidence type="ECO:0000256" key="4">
    <source>
        <dbReference type="SAM" id="SignalP"/>
    </source>
</evidence>
<feature type="region of interest" description="Disordered" evidence="3">
    <location>
        <begin position="73"/>
        <end position="141"/>
    </location>
</feature>
<accession>A0A147BFI3</accession>
<dbReference type="Pfam" id="PF07771">
    <property type="entry name" value="TSGP1"/>
    <property type="match status" value="1"/>
</dbReference>
<evidence type="ECO:0000256" key="3">
    <source>
        <dbReference type="SAM" id="MobiDB-lite"/>
    </source>
</evidence>
<feature type="chain" id="PRO_5007542425" evidence="4">
    <location>
        <begin position="22"/>
        <end position="141"/>
    </location>
</feature>
<dbReference type="AlphaFoldDB" id="A0A147BFI3"/>
<dbReference type="EMBL" id="GEGO01005847">
    <property type="protein sequence ID" value="JAR89557.1"/>
    <property type="molecule type" value="Transcribed_RNA"/>
</dbReference>